<dbReference type="STRING" id="593117.TGAM_0372"/>
<dbReference type="SUPFAM" id="SSF52402">
    <property type="entry name" value="Adenine nucleotide alpha hydrolases-like"/>
    <property type="match status" value="1"/>
</dbReference>
<proteinExistence type="predicted"/>
<dbReference type="HOGENOM" id="CLU_077587_0_0_2"/>
<gene>
    <name evidence="1" type="ordered locus">TGAM_0372</name>
</gene>
<dbReference type="Proteomes" id="UP000001488">
    <property type="component" value="Chromosome"/>
</dbReference>
<dbReference type="AlphaFoldDB" id="C5A3R2"/>
<protein>
    <submittedName>
        <fullName evidence="1">PP-loop ATPase, MJ1638-related</fullName>
    </submittedName>
</protein>
<dbReference type="KEGG" id="tga:TGAM_0372"/>
<reference evidence="1 2" key="1">
    <citation type="journal article" date="2007" name="Genome Biol.">
        <title>Genome analysis and genome-wide proteomics of Thermococcus gammatolerans, the most radioresistant organism known amongst the Archaea.</title>
        <authorList>
            <person name="Zivanovic Y."/>
            <person name="Armengaud J."/>
            <person name="Lagorce A."/>
            <person name="Leplat C."/>
            <person name="Guerin P."/>
            <person name="Dutertre M."/>
            <person name="Anthouard V."/>
            <person name="Forterre P."/>
            <person name="Wincker P."/>
            <person name="Confalonieri F."/>
        </authorList>
    </citation>
    <scope>NUCLEOTIDE SEQUENCE [LARGE SCALE GENOMIC DNA]</scope>
    <source>
        <strain evidence="2">DSM 15229 / JCM 11827 / EJ3</strain>
    </source>
</reference>
<dbReference type="InterPro" id="IPR052188">
    <property type="entry name" value="Ni-pincer_cofactor_biosynth"/>
</dbReference>
<dbReference type="PANTHER" id="PTHR43169">
    <property type="entry name" value="EXSB FAMILY PROTEIN"/>
    <property type="match status" value="1"/>
</dbReference>
<name>C5A3R2_THEGJ</name>
<dbReference type="PATRIC" id="fig|593117.10.peg.369"/>
<dbReference type="PIRSF" id="PIRSF006601">
    <property type="entry name" value="ATPase_UCP006601"/>
    <property type="match status" value="1"/>
</dbReference>
<dbReference type="PaxDb" id="593117-TGAM_0372"/>
<dbReference type="GeneID" id="7987838"/>
<sequence>MIVPAGDPVKRYRLRYNLDALERVREAIGESAYSRLRGLLLFRLEGSDFEKTPTGVRVALAFSAGSDSTATLKILRWAGFEVVPITAKLPQMDERTLQKVRSENSIFVVVPRYEETMRELIEKGAPICGRCHSMVMEAVERKARELGVRILATGDMLSSGLVSIYEKDGLVILNFPAFLALDKGEIIEVIGGEYKLSFGCPLLWELFKRAPSTKRLALQRVLRETRARALSSEMAVELMRDVLLR</sequence>
<keyword evidence="2" id="KW-1185">Reference proteome</keyword>
<dbReference type="InterPro" id="IPR014729">
    <property type="entry name" value="Rossmann-like_a/b/a_fold"/>
</dbReference>
<accession>C5A3R2</accession>
<dbReference type="RefSeq" id="WP_015857992.1">
    <property type="nucleotide sequence ID" value="NC_012804.1"/>
</dbReference>
<evidence type="ECO:0000313" key="2">
    <source>
        <dbReference type="Proteomes" id="UP000001488"/>
    </source>
</evidence>
<dbReference type="InterPro" id="IPR012096">
    <property type="entry name" value="ATPase_PP-loop_MJ1638"/>
</dbReference>
<dbReference type="OrthoDB" id="85793at2157"/>
<organism evidence="1 2">
    <name type="scientific">Thermococcus gammatolerans (strain DSM 15229 / JCM 11827 / EJ3)</name>
    <dbReference type="NCBI Taxonomy" id="593117"/>
    <lineage>
        <taxon>Archaea</taxon>
        <taxon>Methanobacteriati</taxon>
        <taxon>Methanobacteriota</taxon>
        <taxon>Thermococci</taxon>
        <taxon>Thermococcales</taxon>
        <taxon>Thermococcaceae</taxon>
        <taxon>Thermococcus</taxon>
    </lineage>
</organism>
<dbReference type="PANTHER" id="PTHR43169:SF1">
    <property type="entry name" value="ATPASE, PP-LOOP SUPERFAMILY-RELATED"/>
    <property type="match status" value="1"/>
</dbReference>
<dbReference type="EMBL" id="CP001398">
    <property type="protein sequence ID" value="ACS32874.1"/>
    <property type="molecule type" value="Genomic_DNA"/>
</dbReference>
<evidence type="ECO:0000313" key="1">
    <source>
        <dbReference type="EMBL" id="ACS32874.1"/>
    </source>
</evidence>
<dbReference type="Gene3D" id="3.40.50.620">
    <property type="entry name" value="HUPs"/>
    <property type="match status" value="1"/>
</dbReference>
<dbReference type="eggNOG" id="arCOG00045">
    <property type="taxonomic scope" value="Archaea"/>
</dbReference>